<dbReference type="EMBL" id="JARGDL010000001">
    <property type="protein sequence ID" value="MDF1610538.1"/>
    <property type="molecule type" value="Genomic_DNA"/>
</dbReference>
<accession>A0AAE3P003</accession>
<organism evidence="1 2">
    <name type="scientific">Stygiobacter electus</name>
    <dbReference type="NCBI Taxonomy" id="3032292"/>
    <lineage>
        <taxon>Bacteria</taxon>
        <taxon>Pseudomonadati</taxon>
        <taxon>Ignavibacteriota</taxon>
        <taxon>Ignavibacteria</taxon>
        <taxon>Ignavibacteriales</taxon>
        <taxon>Melioribacteraceae</taxon>
        <taxon>Stygiobacter</taxon>
    </lineage>
</organism>
<keyword evidence="2" id="KW-1185">Reference proteome</keyword>
<evidence type="ECO:0000313" key="2">
    <source>
        <dbReference type="Proteomes" id="UP001221302"/>
    </source>
</evidence>
<sequence length="65" mass="7523">MRDKYILESPDGNVMQRIETFSIGRPEILKITIAFITTETHPSARVSLRITIFNLYFEIALGKHE</sequence>
<dbReference type="Proteomes" id="UP001221302">
    <property type="component" value="Unassembled WGS sequence"/>
</dbReference>
<dbReference type="AlphaFoldDB" id="A0AAE3P003"/>
<name>A0AAE3P003_9BACT</name>
<comment type="caution">
    <text evidence="1">The sequence shown here is derived from an EMBL/GenBank/DDBJ whole genome shotgun (WGS) entry which is preliminary data.</text>
</comment>
<reference evidence="1" key="1">
    <citation type="submission" date="2023-03" db="EMBL/GenBank/DDBJ databases">
        <title>Stygiobacter electus gen. nov., sp. nov., facultatively anaerobic thermotolerant bacterium of the class Ignavibacteria from a well of Yessentuki mineral water deposit.</title>
        <authorList>
            <person name="Podosokorskaya O.A."/>
            <person name="Elcheninov A.G."/>
            <person name="Petrova N.F."/>
            <person name="Zavarzina D.G."/>
            <person name="Kublanov I.V."/>
            <person name="Merkel A.Y."/>
        </authorList>
    </citation>
    <scope>NUCLEOTIDE SEQUENCE</scope>
    <source>
        <strain evidence="1">09-Me</strain>
    </source>
</reference>
<protein>
    <submittedName>
        <fullName evidence="1">Uncharacterized protein</fullName>
    </submittedName>
</protein>
<gene>
    <name evidence="1" type="ORF">P0M35_00090</name>
</gene>
<proteinExistence type="predicted"/>
<dbReference type="RefSeq" id="WP_321534303.1">
    <property type="nucleotide sequence ID" value="NZ_JARGDL010000001.1"/>
</dbReference>
<evidence type="ECO:0000313" key="1">
    <source>
        <dbReference type="EMBL" id="MDF1610538.1"/>
    </source>
</evidence>